<evidence type="ECO:0000313" key="13">
    <source>
        <dbReference type="Proteomes" id="UP000176413"/>
    </source>
</evidence>
<dbReference type="Gene3D" id="3.30.60.20">
    <property type="match status" value="1"/>
</dbReference>
<dbReference type="GO" id="GO:0004797">
    <property type="term" value="F:thymidine kinase activity"/>
    <property type="evidence" value="ECO:0007669"/>
    <property type="project" value="UniProtKB-EC"/>
</dbReference>
<keyword evidence="4 10" id="KW-0808">Transferase</keyword>
<dbReference type="PANTHER" id="PTHR11441">
    <property type="entry name" value="THYMIDINE KINASE"/>
    <property type="match status" value="1"/>
</dbReference>
<keyword evidence="6 10" id="KW-0418">Kinase</keyword>
<evidence type="ECO:0000256" key="1">
    <source>
        <dbReference type="ARBA" id="ARBA00007587"/>
    </source>
</evidence>
<accession>A0A1F6MCA0</accession>
<evidence type="ECO:0000256" key="6">
    <source>
        <dbReference type="ARBA" id="ARBA00022777"/>
    </source>
</evidence>
<dbReference type="Pfam" id="PF00265">
    <property type="entry name" value="TK"/>
    <property type="match status" value="1"/>
</dbReference>
<dbReference type="InterPro" id="IPR001267">
    <property type="entry name" value="Thymidine_kinase"/>
</dbReference>
<evidence type="ECO:0000256" key="2">
    <source>
        <dbReference type="ARBA" id="ARBA00012118"/>
    </source>
</evidence>
<evidence type="ECO:0000256" key="8">
    <source>
        <dbReference type="PIRSR" id="PIRSR035805-1"/>
    </source>
</evidence>
<evidence type="ECO:0000256" key="11">
    <source>
        <dbReference type="RuleBase" id="RU004165"/>
    </source>
</evidence>
<name>A0A1F6MCA0_9BACT</name>
<evidence type="ECO:0000256" key="7">
    <source>
        <dbReference type="ARBA" id="ARBA00022840"/>
    </source>
</evidence>
<dbReference type="PANTHER" id="PTHR11441:SF0">
    <property type="entry name" value="THYMIDINE KINASE, CYTOSOLIC"/>
    <property type="match status" value="1"/>
</dbReference>
<feature type="active site" description="Proton acceptor" evidence="8">
    <location>
        <position position="77"/>
    </location>
</feature>
<comment type="caution">
    <text evidence="12">The sequence shown here is derived from an EMBL/GenBank/DDBJ whole genome shotgun (WGS) entry which is preliminary data.</text>
</comment>
<protein>
    <recommendedName>
        <fullName evidence="2 10">Thymidine kinase</fullName>
        <ecNumber evidence="2 10">2.7.1.21</ecNumber>
    </recommendedName>
</protein>
<dbReference type="InterPro" id="IPR027417">
    <property type="entry name" value="P-loop_NTPase"/>
</dbReference>
<evidence type="ECO:0000256" key="3">
    <source>
        <dbReference type="ARBA" id="ARBA00022634"/>
    </source>
</evidence>
<organism evidence="12 13">
    <name type="scientific">Candidatus Magasanikbacteria bacterium RIFCSPHIGHO2_02_FULL_45_10</name>
    <dbReference type="NCBI Taxonomy" id="1798679"/>
    <lineage>
        <taxon>Bacteria</taxon>
        <taxon>Candidatus Magasanikiibacteriota</taxon>
    </lineage>
</organism>
<evidence type="ECO:0000256" key="9">
    <source>
        <dbReference type="PIRSR" id="PIRSR035805-2"/>
    </source>
</evidence>
<evidence type="ECO:0000256" key="4">
    <source>
        <dbReference type="ARBA" id="ARBA00022679"/>
    </source>
</evidence>
<reference evidence="12 13" key="1">
    <citation type="journal article" date="2016" name="Nat. Commun.">
        <title>Thousands of microbial genomes shed light on interconnected biogeochemical processes in an aquifer system.</title>
        <authorList>
            <person name="Anantharaman K."/>
            <person name="Brown C.T."/>
            <person name="Hug L.A."/>
            <person name="Sharon I."/>
            <person name="Castelle C.J."/>
            <person name="Probst A.J."/>
            <person name="Thomas B.C."/>
            <person name="Singh A."/>
            <person name="Wilkins M.J."/>
            <person name="Karaoz U."/>
            <person name="Brodie E.L."/>
            <person name="Williams K.H."/>
            <person name="Hubbard S.S."/>
            <person name="Banfield J.F."/>
        </authorList>
    </citation>
    <scope>NUCLEOTIDE SEQUENCE [LARGE SCALE GENOMIC DNA]</scope>
</reference>
<sequence length="193" mass="21794">MELKLILGPMKSGKSFELINFFAPLRYTNTPFGLFQSARNVRDASIQSRNGVNLDAIKIHSLRDILQKDYTVVGIDEVHMFPESDVEVVVELLRRGTKVVISGLDTDYRGKLFEVVTKLLELGPNEVHYKRAACENCKKFDAIYTQVYREAVPLTDGMPSVIPEDGTFTYKPMCRDCFVSPTSQLVLKLANIN</sequence>
<gene>
    <name evidence="12" type="ORF">A3D53_00695</name>
</gene>
<dbReference type="SUPFAM" id="SSF52540">
    <property type="entry name" value="P-loop containing nucleoside triphosphate hydrolases"/>
    <property type="match status" value="1"/>
</dbReference>
<evidence type="ECO:0000256" key="10">
    <source>
        <dbReference type="RuleBase" id="RU000544"/>
    </source>
</evidence>
<dbReference type="GO" id="GO:0046104">
    <property type="term" value="P:thymidine metabolic process"/>
    <property type="evidence" value="ECO:0007669"/>
    <property type="project" value="TreeGrafter"/>
</dbReference>
<dbReference type="Proteomes" id="UP000176413">
    <property type="component" value="Unassembled WGS sequence"/>
</dbReference>
<evidence type="ECO:0000313" key="12">
    <source>
        <dbReference type="EMBL" id="OGH69282.1"/>
    </source>
</evidence>
<dbReference type="GO" id="GO:0071897">
    <property type="term" value="P:DNA biosynthetic process"/>
    <property type="evidence" value="ECO:0007669"/>
    <property type="project" value="UniProtKB-KW"/>
</dbReference>
<dbReference type="AlphaFoldDB" id="A0A1F6MCA0"/>
<dbReference type="PIRSF" id="PIRSF035805">
    <property type="entry name" value="TK_cell"/>
    <property type="match status" value="1"/>
</dbReference>
<dbReference type="GO" id="GO:0005524">
    <property type="term" value="F:ATP binding"/>
    <property type="evidence" value="ECO:0007669"/>
    <property type="project" value="UniProtKB-KW"/>
</dbReference>
<evidence type="ECO:0000256" key="5">
    <source>
        <dbReference type="ARBA" id="ARBA00022741"/>
    </source>
</evidence>
<comment type="catalytic activity">
    <reaction evidence="10">
        <text>thymidine + ATP = dTMP + ADP + H(+)</text>
        <dbReference type="Rhea" id="RHEA:19129"/>
        <dbReference type="ChEBI" id="CHEBI:15378"/>
        <dbReference type="ChEBI" id="CHEBI:17748"/>
        <dbReference type="ChEBI" id="CHEBI:30616"/>
        <dbReference type="ChEBI" id="CHEBI:63528"/>
        <dbReference type="ChEBI" id="CHEBI:456216"/>
        <dbReference type="EC" id="2.7.1.21"/>
    </reaction>
</comment>
<feature type="binding site" evidence="9">
    <location>
        <position position="170"/>
    </location>
    <ligand>
        <name>substrate</name>
    </ligand>
</feature>
<keyword evidence="3 10" id="KW-0237">DNA synthesis</keyword>
<keyword evidence="7 10" id="KW-0067">ATP-binding</keyword>
<dbReference type="EC" id="2.7.1.21" evidence="2 10"/>
<dbReference type="EMBL" id="MFQA01000007">
    <property type="protein sequence ID" value="OGH69282.1"/>
    <property type="molecule type" value="Genomic_DNA"/>
</dbReference>
<dbReference type="Gene3D" id="3.40.50.300">
    <property type="entry name" value="P-loop containing nucleotide triphosphate hydrolases"/>
    <property type="match status" value="1"/>
</dbReference>
<keyword evidence="5 10" id="KW-0547">Nucleotide-binding</keyword>
<proteinExistence type="inferred from homology"/>
<comment type="similarity">
    <text evidence="1 11">Belongs to the thymidine kinase family.</text>
</comment>